<name>A0A9Y1ILL3_9BETA</name>
<keyword evidence="1" id="KW-1133">Transmembrane helix</keyword>
<dbReference type="EMBL" id="OP429138">
    <property type="protein sequence ID" value="WEG71244.1"/>
    <property type="molecule type" value="Genomic_DNA"/>
</dbReference>
<reference evidence="2" key="2">
    <citation type="submission" date="2023-06" db="EMBL/GenBank/DDBJ databases">
        <title>Isolation and genome sequencing of cytomegaloviruses from Natal multimammate mice (Mastomys natalensis).</title>
        <authorList>
            <person name="Jarvis M.A."/>
            <person name="Davison A.J."/>
        </authorList>
    </citation>
    <scope>NUCLEOTIDE SEQUENCE</scope>
    <source>
        <strain evidence="2">Mnat29</strain>
        <strain evidence="3">Mnat36</strain>
    </source>
</reference>
<accession>A0A9Y1ILL3</accession>
<sequence length="352" mass="39275">MAGSGLRLAVQLLVWLRVVYSEPHLFHAQTGPDISVHIEDPDLILQFSWSGPSDVPASGVTWYLSTPDRPEVEIAVGRFDRLGFHRLRSSNYHSGDSILRYSPPLKGTNVTNVYIAGWLRLPTAATGYYRCAGYGWSVPIRVLPSAEISVASNPDDSVVAPFSYGCGSPEASNLSEVVGDRHEVHWWTRGRYLGSIVWDHRRNLTERGRVFWARPLDETRPYSLHPLTGELQVFDRPAEWEANVCLYCMISGTTYVTSYQLNCPVPGLYTPPSRDSAVRPIRPPAEDRQEPPILIPAWLTWIAIVIVLLCTLGMAVLIGGSIVYERCASSRFQVSVDDDADGSDYKRLEDSL</sequence>
<gene>
    <name evidence="2" type="primary">m166</name>
</gene>
<evidence type="ECO:0000313" key="3">
    <source>
        <dbReference type="EMBL" id="WEG69016.1"/>
    </source>
</evidence>
<dbReference type="EMBL" id="OP429122">
    <property type="protein sequence ID" value="WEG69016.1"/>
    <property type="molecule type" value="Genomic_DNA"/>
</dbReference>
<organism evidence="2">
    <name type="scientific">Mastomys natalensis cytomegalovirus 1</name>
    <dbReference type="NCBI Taxonomy" id="2973541"/>
    <lineage>
        <taxon>Viruses</taxon>
        <taxon>Duplodnaviria</taxon>
        <taxon>Heunggongvirae</taxon>
        <taxon>Peploviricota</taxon>
        <taxon>Herviviricetes</taxon>
        <taxon>Herpesvirales</taxon>
        <taxon>Orthoherpesviridae</taxon>
        <taxon>Betaherpesvirinae</taxon>
        <taxon>Muromegalovirus</taxon>
    </lineage>
</organism>
<keyword evidence="1" id="KW-0472">Membrane</keyword>
<reference evidence="2" key="1">
    <citation type="submission" date="2022-09" db="EMBL/GenBank/DDBJ databases">
        <authorList>
            <person name="Vucak M."/>
            <person name="Davison A.J."/>
        </authorList>
    </citation>
    <scope>NUCLEOTIDE SEQUENCE</scope>
    <source>
        <strain evidence="2">Mnat29</strain>
        <strain evidence="3">Mnat36</strain>
    </source>
</reference>
<protein>
    <submittedName>
        <fullName evidence="2">Membrane protein m166</fullName>
    </submittedName>
</protein>
<feature type="transmembrane region" description="Helical" evidence="1">
    <location>
        <begin position="298"/>
        <end position="324"/>
    </location>
</feature>
<evidence type="ECO:0000256" key="1">
    <source>
        <dbReference type="SAM" id="Phobius"/>
    </source>
</evidence>
<keyword evidence="1" id="KW-0812">Transmembrane</keyword>
<proteinExistence type="predicted"/>
<evidence type="ECO:0000313" key="2">
    <source>
        <dbReference type="EMBL" id="WEG68880.1"/>
    </source>
</evidence>
<dbReference type="EMBL" id="OP429121">
    <property type="protein sequence ID" value="WEG68880.1"/>
    <property type="molecule type" value="Genomic_DNA"/>
</dbReference>